<evidence type="ECO:0000256" key="1">
    <source>
        <dbReference type="SAM" id="MobiDB-lite"/>
    </source>
</evidence>
<gene>
    <name evidence="3" type="ORF">KI387_023551</name>
</gene>
<feature type="non-terminal residue" evidence="3">
    <location>
        <position position="295"/>
    </location>
</feature>
<evidence type="ECO:0000256" key="2">
    <source>
        <dbReference type="SAM" id="Phobius"/>
    </source>
</evidence>
<comment type="caution">
    <text evidence="3">The sequence shown here is derived from an EMBL/GenBank/DDBJ whole genome shotgun (WGS) entry which is preliminary data.</text>
</comment>
<reference evidence="3 4" key="1">
    <citation type="journal article" date="2021" name="Nat. Plants">
        <title>The Taxus genome provides insights into paclitaxel biosynthesis.</title>
        <authorList>
            <person name="Xiong X."/>
            <person name="Gou J."/>
            <person name="Liao Q."/>
            <person name="Li Y."/>
            <person name="Zhou Q."/>
            <person name="Bi G."/>
            <person name="Li C."/>
            <person name="Du R."/>
            <person name="Wang X."/>
            <person name="Sun T."/>
            <person name="Guo L."/>
            <person name="Liang H."/>
            <person name="Lu P."/>
            <person name="Wu Y."/>
            <person name="Zhang Z."/>
            <person name="Ro D.K."/>
            <person name="Shang Y."/>
            <person name="Huang S."/>
            <person name="Yan J."/>
        </authorList>
    </citation>
    <scope>NUCLEOTIDE SEQUENCE [LARGE SCALE GENOMIC DNA]</scope>
    <source>
        <strain evidence="3">Ta-2019</strain>
    </source>
</reference>
<keyword evidence="4" id="KW-1185">Reference proteome</keyword>
<protein>
    <submittedName>
        <fullName evidence="3">Uncharacterized protein</fullName>
    </submittedName>
</protein>
<feature type="non-terminal residue" evidence="3">
    <location>
        <position position="1"/>
    </location>
</feature>
<accession>A0AA38G4W8</accession>
<feature type="transmembrane region" description="Helical" evidence="2">
    <location>
        <begin position="108"/>
        <end position="130"/>
    </location>
</feature>
<evidence type="ECO:0000313" key="4">
    <source>
        <dbReference type="Proteomes" id="UP000824469"/>
    </source>
</evidence>
<feature type="compositionally biased region" description="Basic and acidic residues" evidence="1">
    <location>
        <begin position="86"/>
        <end position="97"/>
    </location>
</feature>
<name>A0AA38G4W8_TAXCH</name>
<sequence length="295" mass="33363">HIHIYEKQGNKVKQDDSITSERVWQKKGHLLNGTTVDRGICASQLPLVESVESMRNEEDKEQQLSLLSAQINDEEHEIGAEDEGAQEAHGEEADTETKVKELPDTFGTIMRFILGIAAITFISHLITPFARIQNTLQIPSNMRSYIRLEMASTIFSVLVWLFPATTLPKLLIFTRKFQFNESLEKSLMEKVGKKFQQKAFFMSTTKVLDYENTAFRCRLCRNTSHLKASCPFNKNHKSGKKNGSTSSSEWGSVNPDLVSASNFQDNPNNPTFDGKNVTEKNDEEMGFQENHLVVG</sequence>
<proteinExistence type="predicted"/>
<dbReference type="AlphaFoldDB" id="A0AA38G4W8"/>
<feature type="compositionally biased region" description="Polar residues" evidence="1">
    <location>
        <begin position="259"/>
        <end position="271"/>
    </location>
</feature>
<dbReference type="EMBL" id="JAHRHJ020000005">
    <property type="protein sequence ID" value="KAH9314924.1"/>
    <property type="molecule type" value="Genomic_DNA"/>
</dbReference>
<organism evidence="3 4">
    <name type="scientific">Taxus chinensis</name>
    <name type="common">Chinese yew</name>
    <name type="synonym">Taxus wallichiana var. chinensis</name>
    <dbReference type="NCBI Taxonomy" id="29808"/>
    <lineage>
        <taxon>Eukaryota</taxon>
        <taxon>Viridiplantae</taxon>
        <taxon>Streptophyta</taxon>
        <taxon>Embryophyta</taxon>
        <taxon>Tracheophyta</taxon>
        <taxon>Spermatophyta</taxon>
        <taxon>Pinopsida</taxon>
        <taxon>Pinidae</taxon>
        <taxon>Conifers II</taxon>
        <taxon>Cupressales</taxon>
        <taxon>Taxaceae</taxon>
        <taxon>Taxus</taxon>
    </lineage>
</organism>
<evidence type="ECO:0000313" key="3">
    <source>
        <dbReference type="EMBL" id="KAH9314924.1"/>
    </source>
</evidence>
<feature type="transmembrane region" description="Helical" evidence="2">
    <location>
        <begin position="150"/>
        <end position="172"/>
    </location>
</feature>
<dbReference type="Proteomes" id="UP000824469">
    <property type="component" value="Unassembled WGS sequence"/>
</dbReference>
<keyword evidence="2" id="KW-0812">Transmembrane</keyword>
<keyword evidence="2" id="KW-0472">Membrane</keyword>
<keyword evidence="2" id="KW-1133">Transmembrane helix</keyword>
<feature type="region of interest" description="Disordered" evidence="1">
    <location>
        <begin position="231"/>
        <end position="295"/>
    </location>
</feature>
<feature type="region of interest" description="Disordered" evidence="1">
    <location>
        <begin position="77"/>
        <end position="97"/>
    </location>
</feature>